<dbReference type="Gene3D" id="3.40.50.720">
    <property type="entry name" value="NAD(P)-binding Rossmann-like Domain"/>
    <property type="match status" value="1"/>
</dbReference>
<evidence type="ECO:0000256" key="2">
    <source>
        <dbReference type="ARBA" id="ARBA00023002"/>
    </source>
</evidence>
<name>A0A5C1QM37_9SPIO</name>
<evidence type="ECO:0000259" key="4">
    <source>
        <dbReference type="Pfam" id="PF22725"/>
    </source>
</evidence>
<protein>
    <submittedName>
        <fullName evidence="5">Gfo/Idh/MocA family oxidoreductase</fullName>
    </submittedName>
</protein>
<sequence>MISGKIRWGILGTGYIAEKFAEALSFIPDAELVAVGSRSKNTAEKFASKYKIPNPHGSYKGLIEDPEVDVVYVGTLNNVHKDNCIMAINAGKPILCEKPFMVNSKDAIEVITLAREKKVFLMEALWTRFIPAFTEARKMWESGVIGDVRMVSSDFGFLCERSTTNPLFVSELAGGAFMDVGPYSVSMAHILFGEPDEITALADMGPTGVDEQIGMLFKYKGGEIVLGYSSFNVESPKEATISGTKGYIRIHEPFFCPTGFTLHLNGQKPQVFESPLEGNGWNYEAVEVMECLRAGKLECDLVPHEETLALGRTMDRFRAHIGLKYKGIE</sequence>
<proteinExistence type="inferred from homology"/>
<dbReference type="Gene3D" id="3.30.360.10">
    <property type="entry name" value="Dihydrodipicolinate Reductase, domain 2"/>
    <property type="match status" value="1"/>
</dbReference>
<dbReference type="EMBL" id="CP036150">
    <property type="protein sequence ID" value="QEN08040.1"/>
    <property type="molecule type" value="Genomic_DNA"/>
</dbReference>
<evidence type="ECO:0000256" key="1">
    <source>
        <dbReference type="ARBA" id="ARBA00010928"/>
    </source>
</evidence>
<dbReference type="Pfam" id="PF22725">
    <property type="entry name" value="GFO_IDH_MocA_C3"/>
    <property type="match status" value="1"/>
</dbReference>
<dbReference type="RefSeq" id="WP_149486120.1">
    <property type="nucleotide sequence ID" value="NZ_CP036150.1"/>
</dbReference>
<dbReference type="SUPFAM" id="SSF55347">
    <property type="entry name" value="Glyceraldehyde-3-phosphate dehydrogenase-like, C-terminal domain"/>
    <property type="match status" value="1"/>
</dbReference>
<dbReference type="PANTHER" id="PTHR22604">
    <property type="entry name" value="OXIDOREDUCTASES"/>
    <property type="match status" value="1"/>
</dbReference>
<evidence type="ECO:0000313" key="5">
    <source>
        <dbReference type="EMBL" id="QEN08040.1"/>
    </source>
</evidence>
<dbReference type="InterPro" id="IPR055170">
    <property type="entry name" value="GFO_IDH_MocA-like_dom"/>
</dbReference>
<dbReference type="GO" id="GO:0000166">
    <property type="term" value="F:nucleotide binding"/>
    <property type="evidence" value="ECO:0007669"/>
    <property type="project" value="InterPro"/>
</dbReference>
<dbReference type="SUPFAM" id="SSF51735">
    <property type="entry name" value="NAD(P)-binding Rossmann-fold domains"/>
    <property type="match status" value="1"/>
</dbReference>
<dbReference type="OrthoDB" id="9783105at2"/>
<dbReference type="Pfam" id="PF01408">
    <property type="entry name" value="GFO_IDH_MocA"/>
    <property type="match status" value="1"/>
</dbReference>
<dbReference type="InterPro" id="IPR036291">
    <property type="entry name" value="NAD(P)-bd_dom_sf"/>
</dbReference>
<gene>
    <name evidence="5" type="ORF">EXM22_08595</name>
</gene>
<dbReference type="KEGG" id="ock:EXM22_08595"/>
<keyword evidence="2" id="KW-0560">Oxidoreductase</keyword>
<feature type="domain" description="Gfo/Idh/MocA-like oxidoreductase N-terminal" evidence="3">
    <location>
        <begin position="6"/>
        <end position="123"/>
    </location>
</feature>
<evidence type="ECO:0000313" key="6">
    <source>
        <dbReference type="Proteomes" id="UP000324209"/>
    </source>
</evidence>
<dbReference type="AlphaFoldDB" id="A0A5C1QM37"/>
<feature type="domain" description="GFO/IDH/MocA-like oxidoreductase" evidence="4">
    <location>
        <begin position="133"/>
        <end position="249"/>
    </location>
</feature>
<dbReference type="PANTHER" id="PTHR22604:SF105">
    <property type="entry name" value="TRANS-1,2-DIHYDROBENZENE-1,2-DIOL DEHYDROGENASE"/>
    <property type="match status" value="1"/>
</dbReference>
<dbReference type="InterPro" id="IPR050984">
    <property type="entry name" value="Gfo/Idh/MocA_domain"/>
</dbReference>
<dbReference type="InterPro" id="IPR000683">
    <property type="entry name" value="Gfo/Idh/MocA-like_OxRdtase_N"/>
</dbReference>
<dbReference type="Proteomes" id="UP000324209">
    <property type="component" value="Chromosome"/>
</dbReference>
<evidence type="ECO:0000259" key="3">
    <source>
        <dbReference type="Pfam" id="PF01408"/>
    </source>
</evidence>
<keyword evidence="6" id="KW-1185">Reference proteome</keyword>
<dbReference type="GO" id="GO:0016491">
    <property type="term" value="F:oxidoreductase activity"/>
    <property type="evidence" value="ECO:0007669"/>
    <property type="project" value="UniProtKB-KW"/>
</dbReference>
<accession>A0A5C1QM37</accession>
<reference evidence="5 6" key="1">
    <citation type="submission" date="2019-02" db="EMBL/GenBank/DDBJ databases">
        <title>Complete Genome Sequence and Methylome Analysis of free living Spirochaetas.</title>
        <authorList>
            <person name="Fomenkov A."/>
            <person name="Dubinina G."/>
            <person name="Leshcheva N."/>
            <person name="Mikheeva N."/>
            <person name="Grabovich M."/>
            <person name="Vincze T."/>
            <person name="Roberts R.J."/>
        </authorList>
    </citation>
    <scope>NUCLEOTIDE SEQUENCE [LARGE SCALE GENOMIC DNA]</scope>
    <source>
        <strain evidence="5 6">K2</strain>
    </source>
</reference>
<organism evidence="5 6">
    <name type="scientific">Oceanispirochaeta crateris</name>
    <dbReference type="NCBI Taxonomy" id="2518645"/>
    <lineage>
        <taxon>Bacteria</taxon>
        <taxon>Pseudomonadati</taxon>
        <taxon>Spirochaetota</taxon>
        <taxon>Spirochaetia</taxon>
        <taxon>Spirochaetales</taxon>
        <taxon>Spirochaetaceae</taxon>
        <taxon>Oceanispirochaeta</taxon>
    </lineage>
</organism>
<comment type="similarity">
    <text evidence="1">Belongs to the Gfo/Idh/MocA family.</text>
</comment>